<dbReference type="AlphaFoldDB" id="A0A4R5PH76"/>
<comment type="similarity">
    <text evidence="2">Belongs to the AzlC family.</text>
</comment>
<evidence type="ECO:0000256" key="8">
    <source>
        <dbReference type="SAM" id="Phobius"/>
    </source>
</evidence>
<keyword evidence="6 8" id="KW-1133">Transmembrane helix</keyword>
<keyword evidence="4" id="KW-1003">Cell membrane</keyword>
<reference evidence="9 10" key="1">
    <citation type="journal article" date="2013" name="Int. J. Syst. Evol. Microbiol.">
        <title>Hoeflea suaedae sp. nov., an endophytic bacterium isolated from the root of the halophyte Suaeda maritima.</title>
        <authorList>
            <person name="Chung E.J."/>
            <person name="Park J.A."/>
            <person name="Pramanik P."/>
            <person name="Bibi F."/>
            <person name="Jeon C.O."/>
            <person name="Chung Y.R."/>
        </authorList>
    </citation>
    <scope>NUCLEOTIDE SEQUENCE [LARGE SCALE GENOMIC DNA]</scope>
    <source>
        <strain evidence="9 10">YC6898</strain>
    </source>
</reference>
<evidence type="ECO:0000256" key="7">
    <source>
        <dbReference type="ARBA" id="ARBA00023136"/>
    </source>
</evidence>
<feature type="transmembrane region" description="Helical" evidence="8">
    <location>
        <begin position="39"/>
        <end position="59"/>
    </location>
</feature>
<keyword evidence="5 8" id="KW-0812">Transmembrane</keyword>
<evidence type="ECO:0000256" key="6">
    <source>
        <dbReference type="ARBA" id="ARBA00022989"/>
    </source>
</evidence>
<dbReference type="RefSeq" id="WP_133285584.1">
    <property type="nucleotide sequence ID" value="NZ_SMSI01000004.1"/>
</dbReference>
<comment type="caution">
    <text evidence="9">The sequence shown here is derived from an EMBL/GenBank/DDBJ whole genome shotgun (WGS) entry which is preliminary data.</text>
</comment>
<name>A0A4R5PH76_9HYPH</name>
<sequence length="244" mass="26468">MPSTTSPIAGVRDALVPVLSATPFGLLFGTLAYDKGMTLFEAVLMSATIFGGASQMVGIELFKGGVAAWLIVFSIFAVNFRHILYSASVGRHFSEFSFLQKALSFFLLVDPLYAASELRVERKMPLTFAWYAAYGLFMYVVWVAGTVVGYEFGRLISNPEALGIDFLLPIYFLGLLLGFRKRQNWLPVVLASGVGSIIAYLTVGSPWHVGLGSMAGILVAVLMPLDHEVPMDPVPQSDGPEDMG</sequence>
<protein>
    <submittedName>
        <fullName evidence="9">Branched-chain amino acid ABC transporter permease</fullName>
    </submittedName>
</protein>
<comment type="subcellular location">
    <subcellularLocation>
        <location evidence="1">Cell membrane</location>
        <topology evidence="1">Multi-pass membrane protein</topology>
    </subcellularLocation>
</comment>
<dbReference type="PANTHER" id="PTHR34979:SF1">
    <property type="entry name" value="INNER MEMBRANE PROTEIN YGAZ"/>
    <property type="match status" value="1"/>
</dbReference>
<evidence type="ECO:0000256" key="4">
    <source>
        <dbReference type="ARBA" id="ARBA00022475"/>
    </source>
</evidence>
<dbReference type="EMBL" id="SMSI01000004">
    <property type="protein sequence ID" value="TDH34238.1"/>
    <property type="molecule type" value="Genomic_DNA"/>
</dbReference>
<feature type="transmembrane region" description="Helical" evidence="8">
    <location>
        <begin position="66"/>
        <end position="84"/>
    </location>
</feature>
<feature type="transmembrane region" description="Helical" evidence="8">
    <location>
        <begin position="14"/>
        <end position="33"/>
    </location>
</feature>
<dbReference type="GO" id="GO:0005886">
    <property type="term" value="C:plasma membrane"/>
    <property type="evidence" value="ECO:0007669"/>
    <property type="project" value="UniProtKB-SubCell"/>
</dbReference>
<evidence type="ECO:0000256" key="3">
    <source>
        <dbReference type="ARBA" id="ARBA00022448"/>
    </source>
</evidence>
<evidence type="ECO:0000256" key="2">
    <source>
        <dbReference type="ARBA" id="ARBA00010735"/>
    </source>
</evidence>
<keyword evidence="10" id="KW-1185">Reference proteome</keyword>
<feature type="transmembrane region" description="Helical" evidence="8">
    <location>
        <begin position="128"/>
        <end position="149"/>
    </location>
</feature>
<proteinExistence type="inferred from homology"/>
<feature type="transmembrane region" description="Helical" evidence="8">
    <location>
        <begin position="161"/>
        <end position="178"/>
    </location>
</feature>
<dbReference type="Proteomes" id="UP000295131">
    <property type="component" value="Unassembled WGS sequence"/>
</dbReference>
<dbReference type="PANTHER" id="PTHR34979">
    <property type="entry name" value="INNER MEMBRANE PROTEIN YGAZ"/>
    <property type="match status" value="1"/>
</dbReference>
<evidence type="ECO:0000313" key="9">
    <source>
        <dbReference type="EMBL" id="TDH34238.1"/>
    </source>
</evidence>
<evidence type="ECO:0000256" key="5">
    <source>
        <dbReference type="ARBA" id="ARBA00022692"/>
    </source>
</evidence>
<feature type="transmembrane region" description="Helical" evidence="8">
    <location>
        <begin position="185"/>
        <end position="201"/>
    </location>
</feature>
<organism evidence="9 10">
    <name type="scientific">Pseudohoeflea suaedae</name>
    <dbReference type="NCBI Taxonomy" id="877384"/>
    <lineage>
        <taxon>Bacteria</taxon>
        <taxon>Pseudomonadati</taxon>
        <taxon>Pseudomonadota</taxon>
        <taxon>Alphaproteobacteria</taxon>
        <taxon>Hyphomicrobiales</taxon>
        <taxon>Rhizobiaceae</taxon>
        <taxon>Pseudohoeflea</taxon>
    </lineage>
</organism>
<dbReference type="GO" id="GO:1903785">
    <property type="term" value="P:L-valine transmembrane transport"/>
    <property type="evidence" value="ECO:0007669"/>
    <property type="project" value="TreeGrafter"/>
</dbReference>
<dbReference type="Pfam" id="PF03591">
    <property type="entry name" value="AzlC"/>
    <property type="match status" value="1"/>
</dbReference>
<evidence type="ECO:0000256" key="1">
    <source>
        <dbReference type="ARBA" id="ARBA00004651"/>
    </source>
</evidence>
<keyword evidence="3" id="KW-0813">Transport</keyword>
<accession>A0A4R5PH76</accession>
<gene>
    <name evidence="9" type="ORF">E2A64_16315</name>
</gene>
<dbReference type="OrthoDB" id="3579489at2"/>
<dbReference type="InterPro" id="IPR011606">
    <property type="entry name" value="Brnchd-chn_aa_trnsp_permease"/>
</dbReference>
<keyword evidence="7 8" id="KW-0472">Membrane</keyword>
<evidence type="ECO:0000313" key="10">
    <source>
        <dbReference type="Proteomes" id="UP000295131"/>
    </source>
</evidence>